<protein>
    <submittedName>
        <fullName evidence="1">Uncharacterized protein</fullName>
    </submittedName>
</protein>
<name>A0AAI8SNA3_MYCAV</name>
<evidence type="ECO:0000313" key="1">
    <source>
        <dbReference type="EMBL" id="BBN48177.1"/>
    </source>
</evidence>
<evidence type="ECO:0000313" key="2">
    <source>
        <dbReference type="Proteomes" id="UP000327362"/>
    </source>
</evidence>
<gene>
    <name evidence="1" type="ORF">JPH1_26520</name>
</gene>
<dbReference type="EMBL" id="AP020326">
    <property type="protein sequence ID" value="BBN48177.1"/>
    <property type="molecule type" value="Genomic_DNA"/>
</dbReference>
<sequence>MMAGMPEEVAALLRGFPRIGAREQAFAFLTVDTGGFPHAALLSRCELEPGRDPQTLMAAIASRQTRANLRRSGTAGLLAINGTSCHHLKLRVVASLVGRGILGCVFAVTEHKRDDMGIPLQPMLFRTSAEISELEDWPRSRAMFDRLAALCSAAREVL</sequence>
<dbReference type="Proteomes" id="UP000327362">
    <property type="component" value="Chromosome"/>
</dbReference>
<dbReference type="AlphaFoldDB" id="A0AAI8SNA3"/>
<proteinExistence type="predicted"/>
<accession>A0AAI8SNA3</accession>
<organism evidence="1 2">
    <name type="scientific">Mycobacterium avium subsp. hominissuis</name>
    <dbReference type="NCBI Taxonomy" id="439334"/>
    <lineage>
        <taxon>Bacteria</taxon>
        <taxon>Bacillati</taxon>
        <taxon>Actinomycetota</taxon>
        <taxon>Actinomycetes</taxon>
        <taxon>Mycobacteriales</taxon>
        <taxon>Mycobacteriaceae</taxon>
        <taxon>Mycobacterium</taxon>
        <taxon>Mycobacterium avium complex (MAC)</taxon>
    </lineage>
</organism>
<reference evidence="1 2" key="1">
    <citation type="submission" date="2019-09" db="EMBL/GenBank/DDBJ databases">
        <title>Complete genome sequence of Mycobacterium avium subsp. hominissuis strain JP-H-1.</title>
        <authorList>
            <person name="Kinoshita Y."/>
            <person name="Niwa H."/>
            <person name="Uchida-Fujii E."/>
            <person name="Nukada T."/>
        </authorList>
    </citation>
    <scope>NUCLEOTIDE SEQUENCE [LARGE SCALE GENOMIC DNA]</scope>
    <source>
        <strain evidence="1 2">JP-H-1</strain>
    </source>
</reference>